<dbReference type="GO" id="GO:0005634">
    <property type="term" value="C:nucleus"/>
    <property type="evidence" value="ECO:0007669"/>
    <property type="project" value="UniProtKB-SubCell"/>
</dbReference>
<dbReference type="PANTHER" id="PTHR47782">
    <property type="entry name" value="ZN(II)2CYS6 TRANSCRIPTION FACTOR (EUROFUNG)-RELATED"/>
    <property type="match status" value="1"/>
</dbReference>
<proteinExistence type="predicted"/>
<keyword evidence="4" id="KW-0805">Transcription regulation</keyword>
<dbReference type="Gene3D" id="4.10.240.10">
    <property type="entry name" value="Zn(2)-C6 fungal-type DNA-binding domain"/>
    <property type="match status" value="1"/>
</dbReference>
<protein>
    <recommendedName>
        <fullName evidence="8">Zn(2)-C6 fungal-type domain-containing protein</fullName>
    </recommendedName>
</protein>
<dbReference type="Proteomes" id="UP000191691">
    <property type="component" value="Unassembled WGS sequence"/>
</dbReference>
<keyword evidence="5" id="KW-0238">DNA-binding</keyword>
<evidence type="ECO:0000256" key="2">
    <source>
        <dbReference type="ARBA" id="ARBA00022723"/>
    </source>
</evidence>
<comment type="caution">
    <text evidence="9">The sequence shown here is derived from an EMBL/GenBank/DDBJ whole genome shotgun (WGS) entry which is preliminary data.</text>
</comment>
<evidence type="ECO:0000256" key="5">
    <source>
        <dbReference type="ARBA" id="ARBA00023125"/>
    </source>
</evidence>
<gene>
    <name evidence="9" type="ORF">PENNAL_c0013G07110</name>
</gene>
<keyword evidence="2" id="KW-0479">Metal-binding</keyword>
<dbReference type="PANTHER" id="PTHR47782:SF12">
    <property type="entry name" value="ZN(II)2CYS6 TRANSCRIPTION FACTOR (EUROFUNG)"/>
    <property type="match status" value="1"/>
</dbReference>
<evidence type="ECO:0000313" key="9">
    <source>
        <dbReference type="EMBL" id="OQE89842.1"/>
    </source>
</evidence>
<dbReference type="SUPFAM" id="SSF57701">
    <property type="entry name" value="Zn2/Cys6 DNA-binding domain"/>
    <property type="match status" value="1"/>
</dbReference>
<evidence type="ECO:0000256" key="3">
    <source>
        <dbReference type="ARBA" id="ARBA00022833"/>
    </source>
</evidence>
<name>A0A1V6YRK5_PENNA</name>
<sequence length="622" mass="71719">MSRPLKHREIACDRCFRHKRKCDHAKPSCGECRRKGAECLPARSRKTGDNITIPLEYLKQLENRLAELDRITETQTCDAGVQTDFEDLEHSCNHPGNDPDYLMADQNSSGADNDGSLMLLSDVQHSSQRTPQTSPLSFSPETFSLFPETTFDVPWIDLAPSYPLTDDDPPWLKELYTNVYFSVTHREWPFLNEAAWKSWHAEAILDGQEEWKAFFLHMVYAIGASLCNTLQRDPSHSIRSREYYASAMRYYPYVVGHSSMVLQIQASLFMILYAMHSPSSEDITTIVSSVLPFCTAAMTEIRKHISICGDNGSMTESSEDLSENMFITCYMLNEVIVSGWDRPVSPAYKVVDDDMCALGDTLQPTLSTNPAIRHLFRLRKIQARIRRSRENRARNPLARHGKGYKSSFKSALDRWRQEIPHYESDNDQHGFLNPTWMRKLYVYSLLILIDEKRDFIEMDETEEILATIAEVCLNFRLLQEEGHVMCYTWSALVFQFRAGIMMLYIVWATTPITDIRDQQRIRQNSHQAIATCAANLAGFVDRWKDATPYMKVFEFIRQNIMWNAGTFEVNPSAPVSLEGAELHLEELKEKYLHRAVLGMIEDMMYGRRLPQDLLENDFKEVL</sequence>
<evidence type="ECO:0000259" key="8">
    <source>
        <dbReference type="PROSITE" id="PS50048"/>
    </source>
</evidence>
<keyword evidence="3" id="KW-0862">Zinc</keyword>
<accession>A0A1V6YRK5</accession>
<keyword evidence="6" id="KW-0804">Transcription</keyword>
<evidence type="ECO:0000256" key="1">
    <source>
        <dbReference type="ARBA" id="ARBA00004123"/>
    </source>
</evidence>
<dbReference type="GO" id="GO:0043565">
    <property type="term" value="F:sequence-specific DNA binding"/>
    <property type="evidence" value="ECO:0007669"/>
    <property type="project" value="TreeGrafter"/>
</dbReference>
<dbReference type="InterPro" id="IPR001138">
    <property type="entry name" value="Zn2Cys6_DnaBD"/>
</dbReference>
<dbReference type="InterPro" id="IPR036864">
    <property type="entry name" value="Zn2-C6_fun-type_DNA-bd_sf"/>
</dbReference>
<dbReference type="InterPro" id="IPR052202">
    <property type="entry name" value="Yeast_MetPath_Reg"/>
</dbReference>
<dbReference type="CDD" id="cd12148">
    <property type="entry name" value="fungal_TF_MHR"/>
    <property type="match status" value="1"/>
</dbReference>
<evidence type="ECO:0000256" key="7">
    <source>
        <dbReference type="ARBA" id="ARBA00023242"/>
    </source>
</evidence>
<dbReference type="Pfam" id="PF00172">
    <property type="entry name" value="Zn_clus"/>
    <property type="match status" value="1"/>
</dbReference>
<dbReference type="GO" id="GO:0008270">
    <property type="term" value="F:zinc ion binding"/>
    <property type="evidence" value="ECO:0007669"/>
    <property type="project" value="InterPro"/>
</dbReference>
<reference evidence="10" key="1">
    <citation type="journal article" date="2017" name="Nat. Microbiol.">
        <title>Global analysis of biosynthetic gene clusters reveals vast potential of secondary metabolite production in Penicillium species.</title>
        <authorList>
            <person name="Nielsen J.C."/>
            <person name="Grijseels S."/>
            <person name="Prigent S."/>
            <person name="Ji B."/>
            <person name="Dainat J."/>
            <person name="Nielsen K.F."/>
            <person name="Frisvad J.C."/>
            <person name="Workman M."/>
            <person name="Nielsen J."/>
        </authorList>
    </citation>
    <scope>NUCLEOTIDE SEQUENCE [LARGE SCALE GENOMIC DNA]</scope>
    <source>
        <strain evidence="10">IBT 13039</strain>
    </source>
</reference>
<keyword evidence="10" id="KW-1185">Reference proteome</keyword>
<comment type="subcellular location">
    <subcellularLocation>
        <location evidence="1">Nucleus</location>
    </subcellularLocation>
</comment>
<organism evidence="9 10">
    <name type="scientific">Penicillium nalgiovense</name>
    <dbReference type="NCBI Taxonomy" id="60175"/>
    <lineage>
        <taxon>Eukaryota</taxon>
        <taxon>Fungi</taxon>
        <taxon>Dikarya</taxon>
        <taxon>Ascomycota</taxon>
        <taxon>Pezizomycotina</taxon>
        <taxon>Eurotiomycetes</taxon>
        <taxon>Eurotiomycetidae</taxon>
        <taxon>Eurotiales</taxon>
        <taxon>Aspergillaceae</taxon>
        <taxon>Penicillium</taxon>
    </lineage>
</organism>
<dbReference type="GO" id="GO:0045944">
    <property type="term" value="P:positive regulation of transcription by RNA polymerase II"/>
    <property type="evidence" value="ECO:0007669"/>
    <property type="project" value="TreeGrafter"/>
</dbReference>
<dbReference type="CDD" id="cd00067">
    <property type="entry name" value="GAL4"/>
    <property type="match status" value="1"/>
</dbReference>
<evidence type="ECO:0000256" key="6">
    <source>
        <dbReference type="ARBA" id="ARBA00023163"/>
    </source>
</evidence>
<dbReference type="STRING" id="60175.A0A1V6YRK5"/>
<dbReference type="GO" id="GO:0000981">
    <property type="term" value="F:DNA-binding transcription factor activity, RNA polymerase II-specific"/>
    <property type="evidence" value="ECO:0007669"/>
    <property type="project" value="InterPro"/>
</dbReference>
<dbReference type="EMBL" id="MOOB01000013">
    <property type="protein sequence ID" value="OQE89842.1"/>
    <property type="molecule type" value="Genomic_DNA"/>
</dbReference>
<dbReference type="AlphaFoldDB" id="A0A1V6YRK5"/>
<evidence type="ECO:0000313" key="10">
    <source>
        <dbReference type="Proteomes" id="UP000191691"/>
    </source>
</evidence>
<evidence type="ECO:0000256" key="4">
    <source>
        <dbReference type="ARBA" id="ARBA00023015"/>
    </source>
</evidence>
<dbReference type="PROSITE" id="PS50048">
    <property type="entry name" value="ZN2_CY6_FUNGAL_2"/>
    <property type="match status" value="1"/>
</dbReference>
<feature type="domain" description="Zn(2)-C6 fungal-type" evidence="8">
    <location>
        <begin position="11"/>
        <end position="39"/>
    </location>
</feature>
<keyword evidence="7" id="KW-0539">Nucleus</keyword>
<dbReference type="OMA" id="CTAAMTE"/>